<dbReference type="InterPro" id="IPR023346">
    <property type="entry name" value="Lysozyme-like_dom_sf"/>
</dbReference>
<evidence type="ECO:0000313" key="6">
    <source>
        <dbReference type="Proteomes" id="UP000283458"/>
    </source>
</evidence>
<dbReference type="PANTHER" id="PTHR37423">
    <property type="entry name" value="SOLUBLE LYTIC MUREIN TRANSGLYCOSYLASE-RELATED"/>
    <property type="match status" value="1"/>
</dbReference>
<dbReference type="Gene3D" id="1.10.530.10">
    <property type="match status" value="1"/>
</dbReference>
<dbReference type="PANTHER" id="PTHR37423:SF2">
    <property type="entry name" value="MEMBRANE-BOUND LYTIC MUREIN TRANSGLYCOSYLASE C"/>
    <property type="match status" value="1"/>
</dbReference>
<name>A0A418W5G3_9PROT</name>
<dbReference type="InterPro" id="IPR008939">
    <property type="entry name" value="Lytic_TGlycosylase_superhlx_U"/>
</dbReference>
<gene>
    <name evidence="5" type="ORF">D3877_05105</name>
</gene>
<reference evidence="5 6" key="1">
    <citation type="submission" date="2018-09" db="EMBL/GenBank/DDBJ databases">
        <authorList>
            <person name="Zhu H."/>
        </authorList>
    </citation>
    <scope>NUCLEOTIDE SEQUENCE [LARGE SCALE GENOMIC DNA]</scope>
    <source>
        <strain evidence="5 6">K2W22B-5</strain>
    </source>
</reference>
<dbReference type="EMBL" id="QYUL01000001">
    <property type="protein sequence ID" value="RJF85167.1"/>
    <property type="molecule type" value="Genomic_DNA"/>
</dbReference>
<keyword evidence="6" id="KW-1185">Reference proteome</keyword>
<evidence type="ECO:0000256" key="1">
    <source>
        <dbReference type="ARBA" id="ARBA00007734"/>
    </source>
</evidence>
<keyword evidence="3" id="KW-0732">Signal</keyword>
<organism evidence="5 6">
    <name type="scientific">Azospirillum cavernae</name>
    <dbReference type="NCBI Taxonomy" id="2320860"/>
    <lineage>
        <taxon>Bacteria</taxon>
        <taxon>Pseudomonadati</taxon>
        <taxon>Pseudomonadota</taxon>
        <taxon>Alphaproteobacteria</taxon>
        <taxon>Rhodospirillales</taxon>
        <taxon>Azospirillaceae</taxon>
        <taxon>Azospirillum</taxon>
    </lineage>
</organism>
<proteinExistence type="inferred from homology"/>
<dbReference type="Pfam" id="PF01464">
    <property type="entry name" value="SLT"/>
    <property type="match status" value="1"/>
</dbReference>
<dbReference type="SUPFAM" id="SSF53955">
    <property type="entry name" value="Lysozyme-like"/>
    <property type="match status" value="1"/>
</dbReference>
<dbReference type="Gene3D" id="1.25.20.10">
    <property type="entry name" value="Bacterial muramidases"/>
    <property type="match status" value="1"/>
</dbReference>
<sequence>MPFHEGLERSLIHFPALERSQESDDGTVEHGCLLRRTAGKKELRTLDLPAAVGKSARIALAAALLCLPLSLPANAAALSASDAALYRQAFKAADNERLDEAQRLAAQASERLPAKVIRWLALTAPTGGASFAEIAAFVRDNPSWPNLAQLRRQAEKTLPIDSDPAMVLEWFRQYPPLSNDGFLLYADSLIGTGSAERATPLIRTRWTDATFTAEEEAAFLARYRSYLRPQDHKTRIDRLLWDRQGAAARRMLPLFDDAYDTLIEARVALDSDTSGADAAVARVAPNLANDPGLLFDRARYSRRKGDDATALAIIAQAPTDMGRPQAWWSERQLLARRAIERGDFNLAYRLVKAHGQKDGAGLAEAEFLAGFVALRFLDQPSDAFGHFHKLYRSVTAPISKARGAYWCGRAAEALGQTTQANEWYAKAAPYGTTFYGQLSARHLANGTVTLPAPPSVSNADATAFERRELVQVARMLSDILGRDDDRLAAFLRRISLESKTPADYTLAARLASEIGRRDLAVAAAKDAAQNEVFLVDAGYPVINERPSAPEPALIHGVIRQESTFNTQIVSSAGARGLMQLMPSTAQLVAGKLGLKHTTPRLTADPAYNMTLGSAYLSELIDRFNGSYILAIAGYNAGPGRVRQWIQAYGDPRSGNIDPVDWIELIPIYETRNYVQRVMEAVLVYRARLQGPNADLNLDRDLRR</sequence>
<dbReference type="GO" id="GO:0042597">
    <property type="term" value="C:periplasmic space"/>
    <property type="evidence" value="ECO:0007669"/>
    <property type="project" value="InterPro"/>
</dbReference>
<dbReference type="SUPFAM" id="SSF48435">
    <property type="entry name" value="Bacterial muramidases"/>
    <property type="match status" value="1"/>
</dbReference>
<dbReference type="GO" id="GO:0004553">
    <property type="term" value="F:hydrolase activity, hydrolyzing O-glycosyl compounds"/>
    <property type="evidence" value="ECO:0007669"/>
    <property type="project" value="InterPro"/>
</dbReference>
<dbReference type="AlphaFoldDB" id="A0A418W5G3"/>
<evidence type="ECO:0000259" key="4">
    <source>
        <dbReference type="Pfam" id="PF01464"/>
    </source>
</evidence>
<accession>A0A418W5G3</accession>
<comment type="similarity">
    <text evidence="2">Belongs to the virb1 family.</text>
</comment>
<comment type="similarity">
    <text evidence="1">Belongs to the transglycosylase Slt family.</text>
</comment>
<feature type="domain" description="Transglycosylase SLT" evidence="4">
    <location>
        <begin position="550"/>
        <end position="650"/>
    </location>
</feature>
<evidence type="ECO:0000256" key="2">
    <source>
        <dbReference type="ARBA" id="ARBA00009387"/>
    </source>
</evidence>
<comment type="caution">
    <text evidence="5">The sequence shown here is derived from an EMBL/GenBank/DDBJ whole genome shotgun (WGS) entry which is preliminary data.</text>
</comment>
<evidence type="ECO:0000256" key="3">
    <source>
        <dbReference type="ARBA" id="ARBA00022729"/>
    </source>
</evidence>
<dbReference type="OrthoDB" id="9815002at2"/>
<dbReference type="CDD" id="cd13401">
    <property type="entry name" value="Slt70-like"/>
    <property type="match status" value="1"/>
</dbReference>
<dbReference type="InterPro" id="IPR008258">
    <property type="entry name" value="Transglycosylase_SLT_dom_1"/>
</dbReference>
<evidence type="ECO:0000313" key="5">
    <source>
        <dbReference type="EMBL" id="RJF85167.1"/>
    </source>
</evidence>
<dbReference type="Proteomes" id="UP000283458">
    <property type="component" value="Unassembled WGS sequence"/>
</dbReference>
<protein>
    <submittedName>
        <fullName evidence="5">Lytic transglycosylase domain-containing protein</fullName>
    </submittedName>
</protein>